<dbReference type="AlphaFoldDB" id="A0A1L7XEB2"/>
<feature type="compositionally biased region" description="Polar residues" evidence="1">
    <location>
        <begin position="28"/>
        <end position="37"/>
    </location>
</feature>
<feature type="compositionally biased region" description="Low complexity" evidence="1">
    <location>
        <begin position="17"/>
        <end position="27"/>
    </location>
</feature>
<keyword evidence="3" id="KW-1185">Reference proteome</keyword>
<evidence type="ECO:0000256" key="1">
    <source>
        <dbReference type="SAM" id="MobiDB-lite"/>
    </source>
</evidence>
<name>A0A1L7XEB2_9HELO</name>
<proteinExistence type="predicted"/>
<feature type="region of interest" description="Disordered" evidence="1">
    <location>
        <begin position="266"/>
        <end position="291"/>
    </location>
</feature>
<dbReference type="Proteomes" id="UP000184330">
    <property type="component" value="Unassembled WGS sequence"/>
</dbReference>
<sequence>MPRVTRSKKAPPEDASKSTSLSETSSTALQPKSTNTLKRPFNEGTDKKGKRSISTGPKAKRSAVSRPTSATSKKPKVSEEKWDVEGVYTIKDVDKVTADLKRRYGTLDISSFSLKVFYTTCGSYLYVIFTFGELQGIIRLCPEEAIKSRSNKILTSAEFEQVCHLKDSQKPDPKTKRWVMRWRGRAGGMLLGKCVGGEIDNYYIGTFQRDIPSGKEDLCGMKMEFVFRYDDNIFLFHATKTGNLTEPAYPPWTLKKKWNDLWNSDWGSESEDSPSEAESTPPAKSFSKAKPVLKAQEDLGSPASTSSEQVFFTISELKALRAKAMADTAARGEIWVDKEEVPMAILRRPSPPPYQSIPGGKGFNKFIELPPDWSWDVTGHWEIKGSPRLWDCLGVDGETPLTMLFRVSNNPLHTRVRRQLWATFTFGKLLGTMRFSPKKGPVSNRPDTLKKFEQECVLQSGCWPGDSPQGQNEWYIRWRGRSSVFSSEDGSDQWQGESKFKKGESGKLIFESTFMHNFQPVLFTAERVRARTPSKKNETTVLTCWDSDKPESARRGRTYIVPANSNWPYS</sequence>
<reference evidence="2 3" key="1">
    <citation type="submission" date="2016-03" db="EMBL/GenBank/DDBJ databases">
        <authorList>
            <person name="Ploux O."/>
        </authorList>
    </citation>
    <scope>NUCLEOTIDE SEQUENCE [LARGE SCALE GENOMIC DNA]</scope>
    <source>
        <strain evidence="2 3">UAMH 11012</strain>
    </source>
</reference>
<accession>A0A1L7XEB2</accession>
<organism evidence="2 3">
    <name type="scientific">Phialocephala subalpina</name>
    <dbReference type="NCBI Taxonomy" id="576137"/>
    <lineage>
        <taxon>Eukaryota</taxon>
        <taxon>Fungi</taxon>
        <taxon>Dikarya</taxon>
        <taxon>Ascomycota</taxon>
        <taxon>Pezizomycotina</taxon>
        <taxon>Leotiomycetes</taxon>
        <taxon>Helotiales</taxon>
        <taxon>Mollisiaceae</taxon>
        <taxon>Phialocephala</taxon>
        <taxon>Phialocephala fortinii species complex</taxon>
    </lineage>
</organism>
<evidence type="ECO:0000313" key="2">
    <source>
        <dbReference type="EMBL" id="CZR63389.1"/>
    </source>
</evidence>
<gene>
    <name evidence="2" type="ORF">PAC_13286</name>
</gene>
<feature type="compositionally biased region" description="Low complexity" evidence="1">
    <location>
        <begin position="276"/>
        <end position="285"/>
    </location>
</feature>
<dbReference type="EMBL" id="FJOG01000023">
    <property type="protein sequence ID" value="CZR63389.1"/>
    <property type="molecule type" value="Genomic_DNA"/>
</dbReference>
<feature type="region of interest" description="Disordered" evidence="1">
    <location>
        <begin position="1"/>
        <end position="77"/>
    </location>
</feature>
<evidence type="ECO:0000313" key="3">
    <source>
        <dbReference type="Proteomes" id="UP000184330"/>
    </source>
</evidence>
<dbReference type="OrthoDB" id="3545182at2759"/>
<protein>
    <submittedName>
        <fullName evidence="2">Uncharacterized protein</fullName>
    </submittedName>
</protein>